<organism evidence="4 5">
    <name type="scientific">Microvirga alba</name>
    <dbReference type="NCBI Taxonomy" id="2791025"/>
    <lineage>
        <taxon>Bacteria</taxon>
        <taxon>Pseudomonadati</taxon>
        <taxon>Pseudomonadota</taxon>
        <taxon>Alphaproteobacteria</taxon>
        <taxon>Hyphomicrobiales</taxon>
        <taxon>Methylobacteriaceae</taxon>
        <taxon>Microvirga</taxon>
    </lineage>
</organism>
<evidence type="ECO:0000259" key="3">
    <source>
        <dbReference type="PROSITE" id="PS50206"/>
    </source>
</evidence>
<dbReference type="SMART" id="SM00450">
    <property type="entry name" value="RHOD"/>
    <property type="match status" value="2"/>
</dbReference>
<protein>
    <submittedName>
        <fullName evidence="4">Sulfurtransferase</fullName>
    </submittedName>
</protein>
<gene>
    <name evidence="4" type="ORF">I2H38_02355</name>
</gene>
<dbReference type="InterPro" id="IPR036873">
    <property type="entry name" value="Rhodanese-like_dom_sf"/>
</dbReference>
<dbReference type="GO" id="GO:0004792">
    <property type="term" value="F:thiosulfate-cyanide sulfurtransferase activity"/>
    <property type="evidence" value="ECO:0007669"/>
    <property type="project" value="TreeGrafter"/>
</dbReference>
<keyword evidence="2" id="KW-0677">Repeat</keyword>
<sequence>MIGPLIAPDALETRLGASDLFVLDIRSTSEGGRQAFEAGHIPGSGHSDYETGGWRVAADGAAGLLPPADRLSDLFGRLGLRPDDAIVIVSAGRGASDLAAAARVYWTLKAARHPRVAVLDGGYRTWAADPSRAVETGPGIVKAATSYPVSYDDGVRSDLEQTLSSWRGKSATFIDARSASYFEGREKAPSAKVAGHIPGASAYDYTRVVDPETLRLFPKEKLAEQFARIGEGPVINYCNTGHTAALNWFVLSEILGRDDVRLFDGSMTQWTQDPSRPVATGPKS</sequence>
<reference evidence="4" key="1">
    <citation type="submission" date="2020-11" db="EMBL/GenBank/DDBJ databases">
        <authorList>
            <person name="Kim M.K."/>
        </authorList>
    </citation>
    <scope>NUCLEOTIDE SEQUENCE</scope>
    <source>
        <strain evidence="4">BT350</strain>
    </source>
</reference>
<dbReference type="InterPro" id="IPR045078">
    <property type="entry name" value="TST/MPST-like"/>
</dbReference>
<feature type="domain" description="Rhodanese" evidence="3">
    <location>
        <begin position="16"/>
        <end position="135"/>
    </location>
</feature>
<dbReference type="EMBL" id="JADQDO010000001">
    <property type="protein sequence ID" value="MBF9232214.1"/>
    <property type="molecule type" value="Genomic_DNA"/>
</dbReference>
<dbReference type="Gene3D" id="3.40.250.10">
    <property type="entry name" value="Rhodanese-like domain"/>
    <property type="match status" value="2"/>
</dbReference>
<comment type="caution">
    <text evidence="4">The sequence shown here is derived from an EMBL/GenBank/DDBJ whole genome shotgun (WGS) entry which is preliminary data.</text>
</comment>
<dbReference type="SUPFAM" id="SSF52821">
    <property type="entry name" value="Rhodanese/Cell cycle control phosphatase"/>
    <property type="match status" value="2"/>
</dbReference>
<accession>A0A931BP87</accession>
<evidence type="ECO:0000256" key="1">
    <source>
        <dbReference type="ARBA" id="ARBA00022679"/>
    </source>
</evidence>
<dbReference type="AlphaFoldDB" id="A0A931BP87"/>
<keyword evidence="1" id="KW-0808">Transferase</keyword>
<evidence type="ECO:0000313" key="5">
    <source>
        <dbReference type="Proteomes" id="UP000599312"/>
    </source>
</evidence>
<dbReference type="RefSeq" id="WP_196270181.1">
    <property type="nucleotide sequence ID" value="NZ_JADQDO010000001.1"/>
</dbReference>
<dbReference type="PROSITE" id="PS50206">
    <property type="entry name" value="RHODANESE_3"/>
    <property type="match status" value="2"/>
</dbReference>
<dbReference type="Pfam" id="PF00581">
    <property type="entry name" value="Rhodanese"/>
    <property type="match status" value="2"/>
</dbReference>
<feature type="domain" description="Rhodanese" evidence="3">
    <location>
        <begin position="167"/>
        <end position="279"/>
    </location>
</feature>
<dbReference type="PANTHER" id="PTHR11364">
    <property type="entry name" value="THIOSULFATE SULFERTANSFERASE"/>
    <property type="match status" value="1"/>
</dbReference>
<evidence type="ECO:0000256" key="2">
    <source>
        <dbReference type="ARBA" id="ARBA00022737"/>
    </source>
</evidence>
<dbReference type="InterPro" id="IPR001763">
    <property type="entry name" value="Rhodanese-like_dom"/>
</dbReference>
<evidence type="ECO:0000313" key="4">
    <source>
        <dbReference type="EMBL" id="MBF9232214.1"/>
    </source>
</evidence>
<keyword evidence="5" id="KW-1185">Reference proteome</keyword>
<dbReference type="CDD" id="cd01448">
    <property type="entry name" value="TST_Repeat_1"/>
    <property type="match status" value="1"/>
</dbReference>
<dbReference type="PANTHER" id="PTHR11364:SF27">
    <property type="entry name" value="SULFURTRANSFERASE"/>
    <property type="match status" value="1"/>
</dbReference>
<proteinExistence type="predicted"/>
<name>A0A931BP87_9HYPH</name>
<dbReference type="Proteomes" id="UP000599312">
    <property type="component" value="Unassembled WGS sequence"/>
</dbReference>